<comment type="subcellular location">
    <subcellularLocation>
        <location evidence="1">Secreted</location>
    </subcellularLocation>
</comment>
<reference evidence="11" key="1">
    <citation type="submission" date="2025-08" db="UniProtKB">
        <authorList>
            <consortium name="Ensembl"/>
        </authorList>
    </citation>
    <scope>IDENTIFICATION</scope>
</reference>
<dbReference type="GeneTree" id="ENSGT00940000164899"/>
<keyword evidence="5" id="KW-0325">Glycoprotein</keyword>
<comment type="similarity">
    <text evidence="2">Belongs to the serpin family.</text>
</comment>
<dbReference type="GO" id="GO:0004867">
    <property type="term" value="F:serine-type endopeptidase inhibitor activity"/>
    <property type="evidence" value="ECO:0007669"/>
    <property type="project" value="InterPro"/>
</dbReference>
<evidence type="ECO:0000313" key="11">
    <source>
        <dbReference type="Ensembl" id="ENSSLUP00000035339.1"/>
    </source>
</evidence>
<dbReference type="Pfam" id="PF00079">
    <property type="entry name" value="Serpin"/>
    <property type="match status" value="1"/>
</dbReference>
<evidence type="ECO:0000256" key="8">
    <source>
        <dbReference type="ARBA" id="ARBA00042967"/>
    </source>
</evidence>
<dbReference type="PANTHER" id="PTHR11461">
    <property type="entry name" value="SERINE PROTEASE INHIBITOR, SERPIN"/>
    <property type="match status" value="1"/>
</dbReference>
<organism evidence="11 12">
    <name type="scientific">Sander lucioperca</name>
    <name type="common">Pike-perch</name>
    <name type="synonym">Perca lucioperca</name>
    <dbReference type="NCBI Taxonomy" id="283035"/>
    <lineage>
        <taxon>Eukaryota</taxon>
        <taxon>Metazoa</taxon>
        <taxon>Chordata</taxon>
        <taxon>Craniata</taxon>
        <taxon>Vertebrata</taxon>
        <taxon>Euteleostomi</taxon>
        <taxon>Actinopterygii</taxon>
        <taxon>Neopterygii</taxon>
        <taxon>Teleostei</taxon>
        <taxon>Neoteleostei</taxon>
        <taxon>Acanthomorphata</taxon>
        <taxon>Eupercaria</taxon>
        <taxon>Perciformes</taxon>
        <taxon>Percoidei</taxon>
        <taxon>Percidae</taxon>
        <taxon>Luciopercinae</taxon>
        <taxon>Sander</taxon>
    </lineage>
</organism>
<reference evidence="11" key="2">
    <citation type="submission" date="2025-09" db="UniProtKB">
        <authorList>
            <consortium name="Ensembl"/>
        </authorList>
    </citation>
    <scope>IDENTIFICATION</scope>
</reference>
<comment type="function">
    <text evidence="6">Major thyroid hormone transport protein in serum.</text>
</comment>
<dbReference type="FunFam" id="2.10.310.10:FF:000001">
    <property type="entry name" value="Serpin family A member 1"/>
    <property type="match status" value="1"/>
</dbReference>
<evidence type="ECO:0000256" key="9">
    <source>
        <dbReference type="ARBA" id="ARBA00043177"/>
    </source>
</evidence>
<feature type="domain" description="Serpin" evidence="10">
    <location>
        <begin position="11"/>
        <end position="114"/>
    </location>
</feature>
<dbReference type="SUPFAM" id="SSF56574">
    <property type="entry name" value="Serpins"/>
    <property type="match status" value="1"/>
</dbReference>
<dbReference type="Gene3D" id="3.30.497.10">
    <property type="entry name" value="Antithrombin, subunit I, domain 2"/>
    <property type="match status" value="1"/>
</dbReference>
<evidence type="ECO:0000313" key="12">
    <source>
        <dbReference type="Proteomes" id="UP000694568"/>
    </source>
</evidence>
<keyword evidence="4" id="KW-0732">Signal</keyword>
<sequence length="116" mass="13238">MFVPPPSFRIHDVYIPKFSIKTSYKLNDVLPEMGMTDMFDVRANLRGISEEQRLAVSELRWTWDETGAEAAAVTGIGIMPISSLPVWKFNRPFMVIITEHNTEKILFLGKIINPTI</sequence>
<dbReference type="Proteomes" id="UP000694568">
    <property type="component" value="Unplaced"/>
</dbReference>
<evidence type="ECO:0000256" key="6">
    <source>
        <dbReference type="ARBA" id="ARBA00037352"/>
    </source>
</evidence>
<dbReference type="PANTHER" id="PTHR11461:SF375">
    <property type="entry name" value="THYROXINE-BINDING GLOBULIN"/>
    <property type="match status" value="1"/>
</dbReference>
<evidence type="ECO:0000259" key="10">
    <source>
        <dbReference type="Pfam" id="PF00079"/>
    </source>
</evidence>
<proteinExistence type="inferred from homology"/>
<protein>
    <recommendedName>
        <fullName evidence="7">Thyroxine-binding globulin</fullName>
    </recommendedName>
    <alternativeName>
        <fullName evidence="9">Serpin A7</fullName>
    </alternativeName>
    <alternativeName>
        <fullName evidence="8">T4-binding globulin</fullName>
    </alternativeName>
</protein>
<evidence type="ECO:0000256" key="5">
    <source>
        <dbReference type="ARBA" id="ARBA00023180"/>
    </source>
</evidence>
<keyword evidence="12" id="KW-1185">Reference proteome</keyword>
<evidence type="ECO:0000256" key="2">
    <source>
        <dbReference type="ARBA" id="ARBA00009500"/>
    </source>
</evidence>
<evidence type="ECO:0000256" key="7">
    <source>
        <dbReference type="ARBA" id="ARBA00039512"/>
    </source>
</evidence>
<evidence type="ECO:0000256" key="4">
    <source>
        <dbReference type="ARBA" id="ARBA00022729"/>
    </source>
</evidence>
<dbReference type="InterPro" id="IPR036186">
    <property type="entry name" value="Serpin_sf"/>
</dbReference>
<accession>A0A8C9Z885</accession>
<dbReference type="Ensembl" id="ENSSLUT00000036438.1">
    <property type="protein sequence ID" value="ENSSLUP00000035339.1"/>
    <property type="gene ID" value="ENSSLUG00000015748.1"/>
</dbReference>
<dbReference type="InterPro" id="IPR000215">
    <property type="entry name" value="Serpin_fam"/>
</dbReference>
<evidence type="ECO:0000256" key="3">
    <source>
        <dbReference type="ARBA" id="ARBA00022525"/>
    </source>
</evidence>
<keyword evidence="3" id="KW-0964">Secreted</keyword>
<dbReference type="InterPro" id="IPR023796">
    <property type="entry name" value="Serpin_dom"/>
</dbReference>
<dbReference type="InterPro" id="IPR042178">
    <property type="entry name" value="Serpin_sf_1"/>
</dbReference>
<dbReference type="Gene3D" id="2.10.310.10">
    <property type="entry name" value="Serpins superfamily"/>
    <property type="match status" value="1"/>
</dbReference>
<name>A0A8C9Z885_SANLU</name>
<dbReference type="GO" id="GO:0005615">
    <property type="term" value="C:extracellular space"/>
    <property type="evidence" value="ECO:0007669"/>
    <property type="project" value="InterPro"/>
</dbReference>
<dbReference type="AlphaFoldDB" id="A0A8C9Z885"/>
<evidence type="ECO:0000256" key="1">
    <source>
        <dbReference type="ARBA" id="ARBA00004613"/>
    </source>
</evidence>